<evidence type="ECO:0000256" key="1">
    <source>
        <dbReference type="ARBA" id="ARBA00010088"/>
    </source>
</evidence>
<sequence>MTEQVQPRPFKIEVSSETLQWITNRVQDARVIPDVQHPQGKEWEDGVPSATINGLVEYWKAEFDWRKVEARLNSTYQMFTMPIEEGDEVINLHFVHHRSKRPGAIPLLFSHGWPGNFTEVENLLSLTAPEDPTQQAFHIVAPTLPGFVFSSSPKAPGFGIPQISSVYHQLMQKLGYKQYIAQGGDWGSMVSRAMALAYPESCIAIHINMIMGLPPSPFKNPLTLLWLALRWFTPDEKKRLGRMLWWTKEESGYSRIQGTKPQTISYGLLDSPVGMLAWIREKLEALSQPGYLWDKERVITWTIFYLLSESSWHARIYKEAIPALRTQVLDKRISEKVAFGASCFPYDVGYVPVWWAKATVAKNIVFWKEHSKGGHFPSVECADLLKEDIWNFVGSLPVETQTLLKAAGAVVE</sequence>
<dbReference type="STRING" id="686832.A0A0C3CMA3"/>
<keyword evidence="7" id="KW-1185">Reference proteome</keyword>
<dbReference type="InterPro" id="IPR010497">
    <property type="entry name" value="Epoxide_hydro_N"/>
</dbReference>
<dbReference type="SUPFAM" id="SSF53474">
    <property type="entry name" value="alpha/beta-Hydrolases"/>
    <property type="match status" value="1"/>
</dbReference>
<evidence type="ECO:0000256" key="4">
    <source>
        <dbReference type="PIRSR" id="PIRSR001112-1"/>
    </source>
</evidence>
<evidence type="ECO:0000256" key="3">
    <source>
        <dbReference type="ARBA" id="ARBA00022801"/>
    </source>
</evidence>
<gene>
    <name evidence="6" type="ORF">M413DRAFT_65827</name>
</gene>
<reference evidence="7" key="2">
    <citation type="submission" date="2015-01" db="EMBL/GenBank/DDBJ databases">
        <title>Evolutionary Origins and Diversification of the Mycorrhizal Mutualists.</title>
        <authorList>
            <consortium name="DOE Joint Genome Institute"/>
            <consortium name="Mycorrhizal Genomics Consortium"/>
            <person name="Kohler A."/>
            <person name="Kuo A."/>
            <person name="Nagy L.G."/>
            <person name="Floudas D."/>
            <person name="Copeland A."/>
            <person name="Barry K.W."/>
            <person name="Cichocki N."/>
            <person name="Veneault-Fourrey C."/>
            <person name="LaButti K."/>
            <person name="Lindquist E.A."/>
            <person name="Lipzen A."/>
            <person name="Lundell T."/>
            <person name="Morin E."/>
            <person name="Murat C."/>
            <person name="Riley R."/>
            <person name="Ohm R."/>
            <person name="Sun H."/>
            <person name="Tunlid A."/>
            <person name="Henrissat B."/>
            <person name="Grigoriev I.V."/>
            <person name="Hibbett D.S."/>
            <person name="Martin F."/>
        </authorList>
    </citation>
    <scope>NUCLEOTIDE SEQUENCE [LARGE SCALE GENOMIC DNA]</scope>
    <source>
        <strain evidence="7">h7</strain>
    </source>
</reference>
<dbReference type="OrthoDB" id="7130006at2759"/>
<feature type="active site" description="Nucleophile" evidence="4">
    <location>
        <position position="185"/>
    </location>
</feature>
<feature type="active site" description="Proton acceptor" evidence="4">
    <location>
        <position position="375"/>
    </location>
</feature>
<proteinExistence type="inferred from homology"/>
<evidence type="ECO:0000256" key="2">
    <source>
        <dbReference type="ARBA" id="ARBA00022797"/>
    </source>
</evidence>
<keyword evidence="2" id="KW-0058">Aromatic hydrocarbons catabolism</keyword>
<feature type="active site" description="Proton donor" evidence="4">
    <location>
        <position position="317"/>
    </location>
</feature>
<dbReference type="GO" id="GO:0097176">
    <property type="term" value="P:epoxide metabolic process"/>
    <property type="evidence" value="ECO:0007669"/>
    <property type="project" value="TreeGrafter"/>
</dbReference>
<evidence type="ECO:0000259" key="5">
    <source>
        <dbReference type="Pfam" id="PF06441"/>
    </source>
</evidence>
<dbReference type="InterPro" id="IPR016292">
    <property type="entry name" value="Epoxide_hydrolase"/>
</dbReference>
<dbReference type="GO" id="GO:0004301">
    <property type="term" value="F:epoxide hydrolase activity"/>
    <property type="evidence" value="ECO:0007669"/>
    <property type="project" value="TreeGrafter"/>
</dbReference>
<reference evidence="6 7" key="1">
    <citation type="submission" date="2014-04" db="EMBL/GenBank/DDBJ databases">
        <authorList>
            <consortium name="DOE Joint Genome Institute"/>
            <person name="Kuo A."/>
            <person name="Gay G."/>
            <person name="Dore J."/>
            <person name="Kohler A."/>
            <person name="Nagy L.G."/>
            <person name="Floudas D."/>
            <person name="Copeland A."/>
            <person name="Barry K.W."/>
            <person name="Cichocki N."/>
            <person name="Veneault-Fourrey C."/>
            <person name="LaButti K."/>
            <person name="Lindquist E.A."/>
            <person name="Lipzen A."/>
            <person name="Lundell T."/>
            <person name="Morin E."/>
            <person name="Murat C."/>
            <person name="Sun H."/>
            <person name="Tunlid A."/>
            <person name="Henrissat B."/>
            <person name="Grigoriev I.V."/>
            <person name="Hibbett D.S."/>
            <person name="Martin F."/>
            <person name="Nordberg H.P."/>
            <person name="Cantor M.N."/>
            <person name="Hua S.X."/>
        </authorList>
    </citation>
    <scope>NUCLEOTIDE SEQUENCE [LARGE SCALE GENOMIC DNA]</scope>
    <source>
        <strain evidence="7">h7</strain>
    </source>
</reference>
<dbReference type="PIRSF" id="PIRSF001112">
    <property type="entry name" value="Epoxide_hydrolase"/>
    <property type="match status" value="1"/>
</dbReference>
<comment type="similarity">
    <text evidence="1">Belongs to the peptidase S33 family.</text>
</comment>
<accession>A0A0C3CMA3</accession>
<dbReference type="Pfam" id="PF06441">
    <property type="entry name" value="EHN"/>
    <property type="match status" value="1"/>
</dbReference>
<protein>
    <recommendedName>
        <fullName evidence="5">Epoxide hydrolase N-terminal domain-containing protein</fullName>
    </recommendedName>
</protein>
<dbReference type="PRINTS" id="PR00412">
    <property type="entry name" value="EPOXHYDRLASE"/>
</dbReference>
<dbReference type="EMBL" id="KN831772">
    <property type="protein sequence ID" value="KIM45249.1"/>
    <property type="molecule type" value="Genomic_DNA"/>
</dbReference>
<dbReference type="Proteomes" id="UP000053424">
    <property type="component" value="Unassembled WGS sequence"/>
</dbReference>
<dbReference type="HOGENOM" id="CLU_019414_0_2_1"/>
<evidence type="ECO:0000313" key="7">
    <source>
        <dbReference type="Proteomes" id="UP000053424"/>
    </source>
</evidence>
<evidence type="ECO:0000313" key="6">
    <source>
        <dbReference type="EMBL" id="KIM45249.1"/>
    </source>
</evidence>
<dbReference type="InterPro" id="IPR029058">
    <property type="entry name" value="AB_hydrolase_fold"/>
</dbReference>
<keyword evidence="3" id="KW-0378">Hydrolase</keyword>
<dbReference type="AlphaFoldDB" id="A0A0C3CMA3"/>
<dbReference type="PANTHER" id="PTHR21661:SF35">
    <property type="entry name" value="EPOXIDE HYDROLASE"/>
    <property type="match status" value="1"/>
</dbReference>
<dbReference type="PANTHER" id="PTHR21661">
    <property type="entry name" value="EPOXIDE HYDROLASE 1-RELATED"/>
    <property type="match status" value="1"/>
</dbReference>
<feature type="domain" description="Epoxide hydrolase N-terminal" evidence="5">
    <location>
        <begin position="7"/>
        <end position="120"/>
    </location>
</feature>
<dbReference type="InterPro" id="IPR000639">
    <property type="entry name" value="Epox_hydrolase-like"/>
</dbReference>
<dbReference type="Gene3D" id="3.40.50.1820">
    <property type="entry name" value="alpha/beta hydrolase"/>
    <property type="match status" value="1"/>
</dbReference>
<name>A0A0C3CMA3_HEBCY</name>
<organism evidence="6 7">
    <name type="scientific">Hebeloma cylindrosporum</name>
    <dbReference type="NCBI Taxonomy" id="76867"/>
    <lineage>
        <taxon>Eukaryota</taxon>
        <taxon>Fungi</taxon>
        <taxon>Dikarya</taxon>
        <taxon>Basidiomycota</taxon>
        <taxon>Agaricomycotina</taxon>
        <taxon>Agaricomycetes</taxon>
        <taxon>Agaricomycetidae</taxon>
        <taxon>Agaricales</taxon>
        <taxon>Agaricineae</taxon>
        <taxon>Hymenogastraceae</taxon>
        <taxon>Hebeloma</taxon>
    </lineage>
</organism>